<feature type="binding site" evidence="8">
    <location>
        <position position="131"/>
    </location>
    <ligand>
        <name>Mg(2+)</name>
        <dbReference type="ChEBI" id="CHEBI:18420"/>
    </ligand>
</feature>
<comment type="similarity">
    <text evidence="2">Belongs to the ribonuclease III family.</text>
</comment>
<keyword evidence="8" id="KW-0460">Magnesium</keyword>
<dbReference type="HAMAP" id="MF_00104">
    <property type="entry name" value="RNase_III"/>
    <property type="match status" value="1"/>
</dbReference>
<evidence type="ECO:0000256" key="1">
    <source>
        <dbReference type="ARBA" id="ARBA00000109"/>
    </source>
</evidence>
<dbReference type="PANTHER" id="PTHR11207">
    <property type="entry name" value="RIBONUCLEASE III"/>
    <property type="match status" value="1"/>
</dbReference>
<comment type="subcellular location">
    <subcellularLocation>
        <location evidence="8">Cytoplasm</location>
    </subcellularLocation>
</comment>
<evidence type="ECO:0000256" key="6">
    <source>
        <dbReference type="ARBA" id="ARBA00022801"/>
    </source>
</evidence>
<evidence type="ECO:0000259" key="11">
    <source>
        <dbReference type="PROSITE" id="PS50142"/>
    </source>
</evidence>
<accession>A0A318HRF3</accession>
<evidence type="ECO:0000256" key="9">
    <source>
        <dbReference type="SAM" id="MobiDB-lite"/>
    </source>
</evidence>
<dbReference type="SUPFAM" id="SSF54768">
    <property type="entry name" value="dsRNA-binding domain-like"/>
    <property type="match status" value="1"/>
</dbReference>
<keyword evidence="6 8" id="KW-0378">Hydrolase</keyword>
<comment type="caution">
    <text evidence="12">The sequence shown here is derived from an EMBL/GenBank/DDBJ whole genome shotgun (WGS) entry which is preliminary data.</text>
</comment>
<dbReference type="SMART" id="SM00535">
    <property type="entry name" value="RIBOc"/>
    <property type="match status" value="1"/>
</dbReference>
<dbReference type="GO" id="GO:0005737">
    <property type="term" value="C:cytoplasm"/>
    <property type="evidence" value="ECO:0007669"/>
    <property type="project" value="UniProtKB-SubCell"/>
</dbReference>
<reference evidence="12 13" key="1">
    <citation type="submission" date="2018-05" db="EMBL/GenBank/DDBJ databases">
        <title>Genomic Encyclopedia of Type Strains, Phase I: the one thousand microbial genomes (KMG-I) project.</title>
        <authorList>
            <person name="Kyrpides N."/>
        </authorList>
    </citation>
    <scope>NUCLEOTIDE SEQUENCE [LARGE SCALE GENOMIC DNA]</scope>
    <source>
        <strain evidence="12 13">DSM 15611</strain>
    </source>
</reference>
<evidence type="ECO:0000256" key="7">
    <source>
        <dbReference type="ARBA" id="ARBA00022884"/>
    </source>
</evidence>
<dbReference type="InterPro" id="IPR011907">
    <property type="entry name" value="RNase_III"/>
</dbReference>
<evidence type="ECO:0000256" key="3">
    <source>
        <dbReference type="ARBA" id="ARBA00022664"/>
    </source>
</evidence>
<dbReference type="OrthoDB" id="9805026at2"/>
<keyword evidence="3 8" id="KW-0507">mRNA processing</keyword>
<protein>
    <recommendedName>
        <fullName evidence="8">Ribonuclease 3</fullName>
        <ecNumber evidence="8">3.1.26.3</ecNumber>
    </recommendedName>
    <alternativeName>
        <fullName evidence="8">Ribonuclease III</fullName>
        <shortName evidence="8">RNase III</shortName>
    </alternativeName>
</protein>
<keyword evidence="7 8" id="KW-0694">RNA-binding</keyword>
<dbReference type="SUPFAM" id="SSF69065">
    <property type="entry name" value="RNase III domain-like"/>
    <property type="match status" value="1"/>
</dbReference>
<keyword evidence="8" id="KW-0963">Cytoplasm</keyword>
<organism evidence="12 13">
    <name type="scientific">Hoylesella shahii DSM 15611 = JCM 12083</name>
    <dbReference type="NCBI Taxonomy" id="1122991"/>
    <lineage>
        <taxon>Bacteria</taxon>
        <taxon>Pseudomonadati</taxon>
        <taxon>Bacteroidota</taxon>
        <taxon>Bacteroidia</taxon>
        <taxon>Bacteroidales</taxon>
        <taxon>Prevotellaceae</taxon>
        <taxon>Hoylesella</taxon>
    </lineage>
</organism>
<keyword evidence="13" id="KW-1185">Reference proteome</keyword>
<dbReference type="CDD" id="cd00593">
    <property type="entry name" value="RIBOc"/>
    <property type="match status" value="1"/>
</dbReference>
<evidence type="ECO:0000256" key="4">
    <source>
        <dbReference type="ARBA" id="ARBA00022722"/>
    </source>
</evidence>
<keyword evidence="5 8" id="KW-0255">Endonuclease</keyword>
<feature type="region of interest" description="Disordered" evidence="9">
    <location>
        <begin position="263"/>
        <end position="284"/>
    </location>
</feature>
<dbReference type="SMART" id="SM00358">
    <property type="entry name" value="DSRM"/>
    <property type="match status" value="1"/>
</dbReference>
<dbReference type="PROSITE" id="PS50142">
    <property type="entry name" value="RNASE_3_2"/>
    <property type="match status" value="1"/>
</dbReference>
<dbReference type="InterPro" id="IPR000999">
    <property type="entry name" value="RNase_III_dom"/>
</dbReference>
<keyword evidence="8" id="KW-0699">rRNA-binding</keyword>
<feature type="domain" description="DRBM" evidence="10">
    <location>
        <begin position="173"/>
        <end position="242"/>
    </location>
</feature>
<comment type="function">
    <text evidence="8">Digests double-stranded RNA. Involved in the processing of primary rRNA transcript to yield the immediate precursors to the large and small rRNAs (23S and 16S). Processes some mRNAs, and tRNAs when they are encoded in the rRNA operon. Processes pre-crRNA and tracrRNA of type II CRISPR loci if present in the organism.</text>
</comment>
<proteinExistence type="inferred from homology"/>
<feature type="compositionally biased region" description="Basic and acidic residues" evidence="9">
    <location>
        <begin position="345"/>
        <end position="382"/>
    </location>
</feature>
<feature type="binding site" evidence="8">
    <location>
        <position position="62"/>
    </location>
    <ligand>
        <name>Mg(2+)</name>
        <dbReference type="ChEBI" id="CHEBI:18420"/>
    </ligand>
</feature>
<dbReference type="AlphaFoldDB" id="A0A318HRF3"/>
<dbReference type="RefSeq" id="WP_025816114.1">
    <property type="nucleotide sequence ID" value="NZ_BAIZ01000019.1"/>
</dbReference>
<dbReference type="PANTHER" id="PTHR11207:SF0">
    <property type="entry name" value="RIBONUCLEASE 3"/>
    <property type="match status" value="1"/>
</dbReference>
<gene>
    <name evidence="8" type="primary">rnc</name>
    <name evidence="12" type="ORF">EJ73_01980</name>
</gene>
<keyword evidence="8" id="KW-0698">rRNA processing</keyword>
<dbReference type="GO" id="GO:0008033">
    <property type="term" value="P:tRNA processing"/>
    <property type="evidence" value="ECO:0007669"/>
    <property type="project" value="UniProtKB-KW"/>
</dbReference>
<evidence type="ECO:0000313" key="13">
    <source>
        <dbReference type="Proteomes" id="UP000248314"/>
    </source>
</evidence>
<evidence type="ECO:0000256" key="8">
    <source>
        <dbReference type="HAMAP-Rule" id="MF_00104"/>
    </source>
</evidence>
<dbReference type="EC" id="3.1.26.3" evidence="8"/>
<dbReference type="Proteomes" id="UP000248314">
    <property type="component" value="Unassembled WGS sequence"/>
</dbReference>
<dbReference type="GO" id="GO:0010468">
    <property type="term" value="P:regulation of gene expression"/>
    <property type="evidence" value="ECO:0007669"/>
    <property type="project" value="TreeGrafter"/>
</dbReference>
<dbReference type="GO" id="GO:0004525">
    <property type="term" value="F:ribonuclease III activity"/>
    <property type="evidence" value="ECO:0007669"/>
    <property type="project" value="UniProtKB-UniRule"/>
</dbReference>
<dbReference type="NCBIfam" id="TIGR02191">
    <property type="entry name" value="RNaseIII"/>
    <property type="match status" value="1"/>
</dbReference>
<dbReference type="GO" id="GO:0046872">
    <property type="term" value="F:metal ion binding"/>
    <property type="evidence" value="ECO:0007669"/>
    <property type="project" value="UniProtKB-KW"/>
</dbReference>
<feature type="compositionally biased region" description="Polar residues" evidence="9">
    <location>
        <begin position="301"/>
        <end position="319"/>
    </location>
</feature>
<dbReference type="PROSITE" id="PS00517">
    <property type="entry name" value="RNASE_3_1"/>
    <property type="match status" value="1"/>
</dbReference>
<evidence type="ECO:0000256" key="5">
    <source>
        <dbReference type="ARBA" id="ARBA00022759"/>
    </source>
</evidence>
<keyword evidence="8" id="KW-0819">tRNA processing</keyword>
<keyword evidence="8" id="KW-0479">Metal-binding</keyword>
<dbReference type="STRING" id="1122991.GCA_000613445_01686"/>
<feature type="region of interest" description="Disordered" evidence="9">
    <location>
        <begin position="301"/>
        <end position="385"/>
    </location>
</feature>
<dbReference type="InterPro" id="IPR036389">
    <property type="entry name" value="RNase_III_sf"/>
</dbReference>
<feature type="binding site" evidence="8">
    <location>
        <position position="134"/>
    </location>
    <ligand>
        <name>Mg(2+)</name>
        <dbReference type="ChEBI" id="CHEBI:18420"/>
    </ligand>
</feature>
<feature type="active site" evidence="8">
    <location>
        <position position="66"/>
    </location>
</feature>
<dbReference type="Pfam" id="PF14622">
    <property type="entry name" value="Ribonucleas_3_3"/>
    <property type="match status" value="1"/>
</dbReference>
<dbReference type="InterPro" id="IPR014720">
    <property type="entry name" value="dsRBD_dom"/>
</dbReference>
<dbReference type="GO" id="GO:0019843">
    <property type="term" value="F:rRNA binding"/>
    <property type="evidence" value="ECO:0007669"/>
    <property type="project" value="UniProtKB-KW"/>
</dbReference>
<comment type="subunit">
    <text evidence="8">Homodimer.</text>
</comment>
<dbReference type="GO" id="GO:0003725">
    <property type="term" value="F:double-stranded RNA binding"/>
    <property type="evidence" value="ECO:0007669"/>
    <property type="project" value="TreeGrafter"/>
</dbReference>
<name>A0A318HRF3_9BACT</name>
<feature type="active site" evidence="8">
    <location>
        <position position="134"/>
    </location>
</feature>
<dbReference type="Pfam" id="PF00035">
    <property type="entry name" value="dsrm"/>
    <property type="match status" value="1"/>
</dbReference>
<comment type="catalytic activity">
    <reaction evidence="1 8">
        <text>Endonucleolytic cleavage to 5'-phosphomonoester.</text>
        <dbReference type="EC" id="3.1.26.3"/>
    </reaction>
</comment>
<dbReference type="Gene3D" id="3.30.160.20">
    <property type="match status" value="1"/>
</dbReference>
<dbReference type="GO" id="GO:0006364">
    <property type="term" value="P:rRNA processing"/>
    <property type="evidence" value="ECO:0007669"/>
    <property type="project" value="UniProtKB-UniRule"/>
</dbReference>
<dbReference type="Gene3D" id="1.10.1520.10">
    <property type="entry name" value="Ribonuclease III domain"/>
    <property type="match status" value="1"/>
</dbReference>
<evidence type="ECO:0000256" key="2">
    <source>
        <dbReference type="ARBA" id="ARBA00010183"/>
    </source>
</evidence>
<evidence type="ECO:0000259" key="10">
    <source>
        <dbReference type="PROSITE" id="PS50137"/>
    </source>
</evidence>
<feature type="compositionally biased region" description="Polar residues" evidence="9">
    <location>
        <begin position="269"/>
        <end position="284"/>
    </location>
</feature>
<dbReference type="GO" id="GO:0006397">
    <property type="term" value="P:mRNA processing"/>
    <property type="evidence" value="ECO:0007669"/>
    <property type="project" value="UniProtKB-UniRule"/>
</dbReference>
<keyword evidence="4 8" id="KW-0540">Nuclease</keyword>
<dbReference type="PROSITE" id="PS50137">
    <property type="entry name" value="DS_RBD"/>
    <property type="match status" value="1"/>
</dbReference>
<dbReference type="EMBL" id="QJJX01000024">
    <property type="protein sequence ID" value="PXX21085.1"/>
    <property type="molecule type" value="Genomic_DNA"/>
</dbReference>
<feature type="domain" description="RNase III" evidence="11">
    <location>
        <begin position="20"/>
        <end position="145"/>
    </location>
</feature>
<evidence type="ECO:0000313" key="12">
    <source>
        <dbReference type="EMBL" id="PXX21085.1"/>
    </source>
</evidence>
<sequence length="442" mass="50015">MLSNLIDRVRLPFRKEKELYSSLFEILGFYPRNIAYYKLALMHKSVMKRGANGKPVNNERLEFLGDAILDAIVGDIVYRRFPGKREGFLTNTRSKLVQRDTLNRLAQEMGISRLILSSGHSSSHNSYMGGNAFEALVGAIYLDRGYASCMRFMEKRILTKMINIDKVAYKEVNFKSKLIEWSQKNRVKLEFAVKEQGKDKNGSPFFLFCVELEGIEGCCGRGYSKKESQQLASKLTLERLKKEPQFIDQVFVAKAVRVKAEELDEKGDNVSTQTPTVEKGGNASQTLATDVTLAQNEQQTTLKGAQNNDTNSCDATSELTTERKNESQQPTVKHPTKLANGVKGNEAEKQQTKNQEREANNKAEEIELEVYRDDAPKDEPAEKQQSLYVKRDEEDVATVLDFDDDPEFDLSHITARQQSREEIIAAAEAAAFNDEHTDNQNQ</sequence>
<comment type="cofactor">
    <cofactor evidence="8">
        <name>Mg(2+)</name>
        <dbReference type="ChEBI" id="CHEBI:18420"/>
    </cofactor>
</comment>